<gene>
    <name evidence="2" type="ORF">SAMN02745885_00321</name>
</gene>
<dbReference type="Proteomes" id="UP000189933">
    <property type="component" value="Unassembled WGS sequence"/>
</dbReference>
<keyword evidence="3" id="KW-1185">Reference proteome</keyword>
<name>A0A1T4LVT5_9FIRM</name>
<keyword evidence="1" id="KW-0472">Membrane</keyword>
<keyword evidence="1" id="KW-0812">Transmembrane</keyword>
<feature type="transmembrane region" description="Helical" evidence="1">
    <location>
        <begin position="65"/>
        <end position="87"/>
    </location>
</feature>
<dbReference type="OrthoDB" id="2736869at2"/>
<evidence type="ECO:0008006" key="4">
    <source>
        <dbReference type="Google" id="ProtNLM"/>
    </source>
</evidence>
<feature type="transmembrane region" description="Helical" evidence="1">
    <location>
        <begin position="27"/>
        <end position="45"/>
    </location>
</feature>
<keyword evidence="1" id="KW-1133">Transmembrane helix</keyword>
<evidence type="ECO:0000256" key="1">
    <source>
        <dbReference type="SAM" id="Phobius"/>
    </source>
</evidence>
<dbReference type="AlphaFoldDB" id="A0A1T4LVT5"/>
<proteinExistence type="predicted"/>
<accession>A0A1T4LVT5</accession>
<protein>
    <recommendedName>
        <fullName evidence="4">Solute:sodium symporter small subunit</fullName>
    </recommendedName>
</protein>
<evidence type="ECO:0000313" key="2">
    <source>
        <dbReference type="EMBL" id="SJZ58618.1"/>
    </source>
</evidence>
<sequence length="106" mass="12325">MSNKVNVNNLPPLDVEVKNVMKSEFNLAFWLSVIYFIFLFAVPVLNWTAPALMKTRIWGGMSLTWFLTSIFAMILAFLIAAVHVYFYQNKFGADIEETQTRREVFH</sequence>
<dbReference type="RefSeq" id="WP_078664474.1">
    <property type="nucleotide sequence ID" value="NZ_FUXM01000002.1"/>
</dbReference>
<organism evidence="2 3">
    <name type="scientific">Carboxydocella sporoproducens DSM 16521</name>
    <dbReference type="NCBI Taxonomy" id="1121270"/>
    <lineage>
        <taxon>Bacteria</taxon>
        <taxon>Bacillati</taxon>
        <taxon>Bacillota</taxon>
        <taxon>Clostridia</taxon>
        <taxon>Eubacteriales</taxon>
        <taxon>Clostridiales Family XVI. Incertae Sedis</taxon>
        <taxon>Carboxydocella</taxon>
    </lineage>
</organism>
<dbReference type="EMBL" id="FUXM01000002">
    <property type="protein sequence ID" value="SJZ58618.1"/>
    <property type="molecule type" value="Genomic_DNA"/>
</dbReference>
<evidence type="ECO:0000313" key="3">
    <source>
        <dbReference type="Proteomes" id="UP000189933"/>
    </source>
</evidence>
<reference evidence="3" key="1">
    <citation type="submission" date="2017-02" db="EMBL/GenBank/DDBJ databases">
        <authorList>
            <person name="Varghese N."/>
            <person name="Submissions S."/>
        </authorList>
    </citation>
    <scope>NUCLEOTIDE SEQUENCE [LARGE SCALE GENOMIC DNA]</scope>
    <source>
        <strain evidence="3">DSM 16521</strain>
    </source>
</reference>